<dbReference type="EMBL" id="VITR01000023">
    <property type="protein sequence ID" value="TWB34633.1"/>
    <property type="molecule type" value="Genomic_DNA"/>
</dbReference>
<organism evidence="1 2">
    <name type="scientific">Nitrospirillum amazonense</name>
    <dbReference type="NCBI Taxonomy" id="28077"/>
    <lineage>
        <taxon>Bacteria</taxon>
        <taxon>Pseudomonadati</taxon>
        <taxon>Pseudomonadota</taxon>
        <taxon>Alphaproteobacteria</taxon>
        <taxon>Rhodospirillales</taxon>
        <taxon>Azospirillaceae</taxon>
        <taxon>Nitrospirillum</taxon>
    </lineage>
</organism>
<evidence type="ECO:0000313" key="1">
    <source>
        <dbReference type="EMBL" id="TWB34633.1"/>
    </source>
</evidence>
<reference evidence="1 2" key="1">
    <citation type="submission" date="2019-06" db="EMBL/GenBank/DDBJ databases">
        <title>Genomic Encyclopedia of Type Strains, Phase IV (KMG-V): Genome sequencing to study the core and pangenomes of soil and plant-associated prokaryotes.</title>
        <authorList>
            <person name="Whitman W."/>
        </authorList>
    </citation>
    <scope>NUCLEOTIDE SEQUENCE [LARGE SCALE GENOMIC DNA]</scope>
    <source>
        <strain evidence="1 2">BR 11622</strain>
    </source>
</reference>
<evidence type="ECO:0000313" key="2">
    <source>
        <dbReference type="Proteomes" id="UP000315751"/>
    </source>
</evidence>
<name>A0A560GKX5_9PROT</name>
<sequence length="46" mass="4846">MDIVVLGVDLGKNSCSVAGLNAAGQVVLRRRLKREGIAGLARQWPG</sequence>
<dbReference type="Proteomes" id="UP000315751">
    <property type="component" value="Unassembled WGS sequence"/>
</dbReference>
<comment type="caution">
    <text evidence="1">The sequence shown here is derived from an EMBL/GenBank/DDBJ whole genome shotgun (WGS) entry which is preliminary data.</text>
</comment>
<accession>A0A560GKX5</accession>
<dbReference type="AlphaFoldDB" id="A0A560GKX5"/>
<keyword evidence="2" id="KW-1185">Reference proteome</keyword>
<evidence type="ECO:0008006" key="3">
    <source>
        <dbReference type="Google" id="ProtNLM"/>
    </source>
</evidence>
<proteinExistence type="predicted"/>
<protein>
    <recommendedName>
        <fullName evidence="3">Transposase</fullName>
    </recommendedName>
</protein>
<gene>
    <name evidence="1" type="ORF">FBZ90_12322</name>
</gene>